<proteinExistence type="predicted"/>
<dbReference type="EMBL" id="AVBE01000002">
    <property type="protein sequence ID" value="PHJ36502.1"/>
    <property type="molecule type" value="Genomic_DNA"/>
</dbReference>
<evidence type="ECO:0008006" key="4">
    <source>
        <dbReference type="Google" id="ProtNLM"/>
    </source>
</evidence>
<reference evidence="2 3" key="1">
    <citation type="submission" date="2013-08" db="EMBL/GenBank/DDBJ databases">
        <authorList>
            <person name="Trees D."/>
        </authorList>
    </citation>
    <scope>NUCLEOTIDE SEQUENCE [LARGE SCALE GENOMIC DNA]</scope>
    <source>
        <strain evidence="2 3">3502</strain>
    </source>
</reference>
<keyword evidence="1" id="KW-0175">Coiled coil</keyword>
<feature type="coiled-coil region" evidence="1">
    <location>
        <begin position="136"/>
        <end position="163"/>
    </location>
</feature>
<dbReference type="Proteomes" id="UP000223296">
    <property type="component" value="Unassembled WGS sequence"/>
</dbReference>
<sequence length="340" mass="37376">MEMKQMLLAVGVAAVLAGCGKDAGGYEGYWREKSDKKEGVIAVKKEKGNYFLNKINVFTGKEESLLLSEKDGALSINTGIGEIPIKLSDDGKELYVERRRYVKTDAAMKDKIIAHQKKCGQTAQAYLDARNALPSNQTYQQRQAAIEQLKRRFEAEFDELEKEIKCNGRTPALLLWQGTTGRMPPSESDAWFPYRYGRAGMSAFFCSDAFEYPSDSVRLQGGFPFGRKSIPSNKKGVLSGRPACACGIAKLRLNAPDWLGTGFGRHCFAGSRAVFGLHAVGQELPDVSRGFLFAGKFAGFVAVTPKIIHAHRAFDRAACILRHNQAVEDFAGNRMGGGDK</sequence>
<accession>A0AA44UAS2</accession>
<protein>
    <recommendedName>
        <fullName evidence="4">Lipoprotein</fullName>
    </recommendedName>
</protein>
<evidence type="ECO:0000256" key="1">
    <source>
        <dbReference type="SAM" id="Coils"/>
    </source>
</evidence>
<dbReference type="PROSITE" id="PS51257">
    <property type="entry name" value="PROKAR_LIPOPROTEIN"/>
    <property type="match status" value="1"/>
</dbReference>
<organism evidence="2 3">
    <name type="scientific">Neisseria gonorrhoeae 3502</name>
    <dbReference type="NCBI Taxonomy" id="1193404"/>
    <lineage>
        <taxon>Bacteria</taxon>
        <taxon>Pseudomonadati</taxon>
        <taxon>Pseudomonadota</taxon>
        <taxon>Betaproteobacteria</taxon>
        <taxon>Neisseriales</taxon>
        <taxon>Neisseriaceae</taxon>
        <taxon>Neisseria</taxon>
    </lineage>
</organism>
<evidence type="ECO:0000313" key="3">
    <source>
        <dbReference type="Proteomes" id="UP000223296"/>
    </source>
</evidence>
<gene>
    <name evidence="2" type="ORF">N776_11640</name>
</gene>
<name>A0AA44UAS2_NEIGO</name>
<evidence type="ECO:0000313" key="2">
    <source>
        <dbReference type="EMBL" id="PHJ36502.1"/>
    </source>
</evidence>
<dbReference type="AlphaFoldDB" id="A0AA44UAS2"/>
<comment type="caution">
    <text evidence="2">The sequence shown here is derived from an EMBL/GenBank/DDBJ whole genome shotgun (WGS) entry which is preliminary data.</text>
</comment>